<organism evidence="7 8">
    <name type="scientific">Kordiimonas sediminis</name>
    <dbReference type="NCBI Taxonomy" id="1735581"/>
    <lineage>
        <taxon>Bacteria</taxon>
        <taxon>Pseudomonadati</taxon>
        <taxon>Pseudomonadota</taxon>
        <taxon>Alphaproteobacteria</taxon>
        <taxon>Kordiimonadales</taxon>
        <taxon>Kordiimonadaceae</taxon>
        <taxon>Kordiimonas</taxon>
    </lineage>
</organism>
<feature type="binding site" evidence="5">
    <location>
        <position position="476"/>
    </location>
    <ligand>
        <name>Fe cation</name>
        <dbReference type="ChEBI" id="CHEBI:24875"/>
        <note>catalytic</note>
    </ligand>
</feature>
<comment type="similarity">
    <text evidence="1 6">Belongs to the carotenoid oxygenase family.</text>
</comment>
<evidence type="ECO:0000256" key="6">
    <source>
        <dbReference type="RuleBase" id="RU364048"/>
    </source>
</evidence>
<keyword evidence="3 6" id="KW-0560">Oxidoreductase</keyword>
<protein>
    <recommendedName>
        <fullName evidence="6">Dioxygenase</fullName>
        <ecNumber evidence="6">1.13.11.-</ecNumber>
    </recommendedName>
</protein>
<evidence type="ECO:0000313" key="8">
    <source>
        <dbReference type="Proteomes" id="UP000630923"/>
    </source>
</evidence>
<name>A0A919ANT6_9PROT</name>
<reference evidence="7" key="1">
    <citation type="journal article" date="2014" name="Int. J. Syst. Evol. Microbiol.">
        <title>Complete genome sequence of Corynebacterium casei LMG S-19264T (=DSM 44701T), isolated from a smear-ripened cheese.</title>
        <authorList>
            <consortium name="US DOE Joint Genome Institute (JGI-PGF)"/>
            <person name="Walter F."/>
            <person name="Albersmeier A."/>
            <person name="Kalinowski J."/>
            <person name="Ruckert C."/>
        </authorList>
    </citation>
    <scope>NUCLEOTIDE SEQUENCE</scope>
    <source>
        <strain evidence="7">KCTC 42590</strain>
    </source>
</reference>
<dbReference type="AlphaFoldDB" id="A0A919ANT6"/>
<keyword evidence="8" id="KW-1185">Reference proteome</keyword>
<sequence length="487" mass="55774">MKEIVTDIPLYIDSDTNPLLEGGYEPIGTEINATDMEVIGTLPADIDGVYVRNGPNPQFQPRGRYHIFDGDGMLHAMQLKDGKAVYKNRWTKTRALEMEREAGKALWPGLLEMPDRTLPEMWGSDDNLKDVANTDVVPFGGKVLCMFYQCGEPYLVDPITLETESIIDMDAMDARLISAHSRTDLHTGEFYFFDYHTKPPYMTYGVLNPDGTKKHFTEIDLPAARLPHDMGITDNYVILHDLPLYWDPELLKRDIHKVCFFPENPSRFGVLPRLGTNEDIQWFEAEPGYIYHVINSWEEGDEIVHDVCRMQTPCPPDDARIGDTKYASLLAWGAMDAQYYRYRFNLKTGETTEGVIDDQCVEFPTINQYFQGKKNKYSYCVFIPQGEPLRMGGIIRYETDTGNRTEYMYDKNVYASEPVFAPRIGATEEDDGYVMTFVEDMNQDGRTELHIFDPHKIDQGPICRVVIPQRIPMGFHACWVPGETIKN</sequence>
<keyword evidence="4 5" id="KW-0408">Iron</keyword>
<accession>A0A919ANT6</accession>
<dbReference type="Proteomes" id="UP000630923">
    <property type="component" value="Unassembled WGS sequence"/>
</dbReference>
<evidence type="ECO:0000256" key="1">
    <source>
        <dbReference type="ARBA" id="ARBA00006787"/>
    </source>
</evidence>
<dbReference type="EMBL" id="BNCI01000001">
    <property type="protein sequence ID" value="GHF17558.1"/>
    <property type="molecule type" value="Genomic_DNA"/>
</dbReference>
<dbReference type="GO" id="GO:0016121">
    <property type="term" value="P:carotene catabolic process"/>
    <property type="evidence" value="ECO:0007669"/>
    <property type="project" value="TreeGrafter"/>
</dbReference>
<evidence type="ECO:0000256" key="4">
    <source>
        <dbReference type="ARBA" id="ARBA00023004"/>
    </source>
</evidence>
<evidence type="ECO:0000313" key="7">
    <source>
        <dbReference type="EMBL" id="GHF17558.1"/>
    </source>
</evidence>
<dbReference type="RefSeq" id="WP_191250433.1">
    <property type="nucleotide sequence ID" value="NZ_BNCI01000001.1"/>
</dbReference>
<dbReference type="EC" id="1.13.11.-" evidence="6"/>
<dbReference type="InterPro" id="IPR004294">
    <property type="entry name" value="Carotenoid_Oase"/>
</dbReference>
<feature type="binding site" evidence="5">
    <location>
        <position position="228"/>
    </location>
    <ligand>
        <name>Fe cation</name>
        <dbReference type="ChEBI" id="CHEBI:24875"/>
        <note>catalytic</note>
    </ligand>
</feature>
<reference evidence="7" key="2">
    <citation type="submission" date="2020-09" db="EMBL/GenBank/DDBJ databases">
        <authorList>
            <person name="Sun Q."/>
            <person name="Kim S."/>
        </authorList>
    </citation>
    <scope>NUCLEOTIDE SEQUENCE</scope>
    <source>
        <strain evidence="7">KCTC 42590</strain>
    </source>
</reference>
<comment type="cofactor">
    <cofactor evidence="5 6">
        <name>Fe(2+)</name>
        <dbReference type="ChEBI" id="CHEBI:29033"/>
    </cofactor>
    <text evidence="5 6">Binds 1 Fe(2+) ion per subunit.</text>
</comment>
<proteinExistence type="inferred from homology"/>
<dbReference type="GO" id="GO:0046872">
    <property type="term" value="F:metal ion binding"/>
    <property type="evidence" value="ECO:0007669"/>
    <property type="project" value="UniProtKB-KW"/>
</dbReference>
<keyword evidence="6 7" id="KW-0223">Dioxygenase</keyword>
<evidence type="ECO:0000256" key="2">
    <source>
        <dbReference type="ARBA" id="ARBA00022723"/>
    </source>
</evidence>
<gene>
    <name evidence="7" type="ORF">GCM10017044_09940</name>
</gene>
<dbReference type="PANTHER" id="PTHR10543">
    <property type="entry name" value="BETA-CAROTENE DIOXYGENASE"/>
    <property type="match status" value="1"/>
</dbReference>
<feature type="binding site" evidence="5">
    <location>
        <position position="292"/>
    </location>
    <ligand>
        <name>Fe cation</name>
        <dbReference type="ChEBI" id="CHEBI:24875"/>
        <note>catalytic</note>
    </ligand>
</feature>
<keyword evidence="2 5" id="KW-0479">Metal-binding</keyword>
<dbReference type="Pfam" id="PF03055">
    <property type="entry name" value="RPE65"/>
    <property type="match status" value="1"/>
</dbReference>
<evidence type="ECO:0000256" key="5">
    <source>
        <dbReference type="PIRSR" id="PIRSR604294-1"/>
    </source>
</evidence>
<comment type="caution">
    <text evidence="7">The sequence shown here is derived from an EMBL/GenBank/DDBJ whole genome shotgun (WGS) entry which is preliminary data.</text>
</comment>
<dbReference type="PANTHER" id="PTHR10543:SF89">
    <property type="entry name" value="CAROTENOID 9,10(9',10')-CLEAVAGE DIOXYGENASE 1"/>
    <property type="match status" value="1"/>
</dbReference>
<feature type="binding site" evidence="5">
    <location>
        <position position="180"/>
    </location>
    <ligand>
        <name>Fe cation</name>
        <dbReference type="ChEBI" id="CHEBI:24875"/>
        <note>catalytic</note>
    </ligand>
</feature>
<dbReference type="GO" id="GO:0010436">
    <property type="term" value="F:carotenoid dioxygenase activity"/>
    <property type="evidence" value="ECO:0007669"/>
    <property type="project" value="TreeGrafter"/>
</dbReference>
<evidence type="ECO:0000256" key="3">
    <source>
        <dbReference type="ARBA" id="ARBA00023002"/>
    </source>
</evidence>